<dbReference type="Pfam" id="PF02585">
    <property type="entry name" value="PIG-L"/>
    <property type="match status" value="1"/>
</dbReference>
<dbReference type="KEGG" id="sjv:SJAV_27760"/>
<gene>
    <name evidence="1" type="ORF">SJAV_27760</name>
</gene>
<dbReference type="SUPFAM" id="SSF102588">
    <property type="entry name" value="LmbE-like"/>
    <property type="match status" value="1"/>
</dbReference>
<dbReference type="Gene3D" id="3.40.50.10320">
    <property type="entry name" value="LmbE-like"/>
    <property type="match status" value="1"/>
</dbReference>
<dbReference type="AlphaFoldDB" id="A0AAT9GVB5"/>
<dbReference type="EMBL" id="AP031322">
    <property type="protein sequence ID" value="BFH74832.1"/>
    <property type="molecule type" value="Genomic_DNA"/>
</dbReference>
<reference evidence="1" key="1">
    <citation type="submission" date="2024-03" db="EMBL/GenBank/DDBJ databases">
        <title>Complete genome sequence of Sulfurisphaera javensis strain KD-1.</title>
        <authorList>
            <person name="Sakai H."/>
            <person name="Nur N."/>
            <person name="Suwanto A."/>
            <person name="Kurosawa N."/>
        </authorList>
    </citation>
    <scope>NUCLEOTIDE SEQUENCE</scope>
    <source>
        <strain evidence="1">KD-1</strain>
    </source>
</reference>
<dbReference type="GeneID" id="92355727"/>
<accession>A0AAT9GVB5</accession>
<dbReference type="PANTHER" id="PTHR12993">
    <property type="entry name" value="N-ACETYLGLUCOSAMINYL-PHOSPHATIDYLINOSITOL DE-N-ACETYLASE-RELATED"/>
    <property type="match status" value="1"/>
</dbReference>
<organism evidence="1">
    <name type="scientific">Sulfurisphaera javensis</name>
    <dbReference type="NCBI Taxonomy" id="2049879"/>
    <lineage>
        <taxon>Archaea</taxon>
        <taxon>Thermoproteota</taxon>
        <taxon>Thermoprotei</taxon>
        <taxon>Sulfolobales</taxon>
        <taxon>Sulfolobaceae</taxon>
        <taxon>Sulfurisphaera</taxon>
    </lineage>
</organism>
<proteinExistence type="predicted"/>
<dbReference type="RefSeq" id="WP_369610302.1">
    <property type="nucleotide sequence ID" value="NZ_AP031322.1"/>
</dbReference>
<dbReference type="PANTHER" id="PTHR12993:SF11">
    <property type="entry name" value="N-ACETYLGLUCOSAMINYL-PHOSPHATIDYLINOSITOL DE-N-ACETYLASE"/>
    <property type="match status" value="1"/>
</dbReference>
<dbReference type="InterPro" id="IPR003737">
    <property type="entry name" value="GlcNAc_PI_deacetylase-related"/>
</dbReference>
<dbReference type="InterPro" id="IPR024078">
    <property type="entry name" value="LmbE-like_dom_sf"/>
</dbReference>
<protein>
    <submittedName>
        <fullName evidence="1">PIG-L family deacetylase</fullName>
    </submittedName>
</protein>
<evidence type="ECO:0000313" key="1">
    <source>
        <dbReference type="EMBL" id="BFH74832.1"/>
    </source>
</evidence>
<name>A0AAT9GVB5_9CREN</name>
<dbReference type="GO" id="GO:0016811">
    <property type="term" value="F:hydrolase activity, acting on carbon-nitrogen (but not peptide) bonds, in linear amides"/>
    <property type="evidence" value="ECO:0007669"/>
    <property type="project" value="TreeGrafter"/>
</dbReference>
<sequence length="194" mass="22150">MRVLVVAPHPDDETLCCGGSIIQYLPNVKVVIVTDGRYGAPTEELRGSEELVRIRKEEALRALGILGVNDVMFLNFEDSKVKEKEKEVKEALSVVLNQYKPDLVFSPIPIDAHPDHSALGKIMLELYPSSYFYLIWVSNLSLSGWDEIKINVSKYKERKIRALEEYKSQLGGFSKDFLARFTGDYEVFYKRVNI</sequence>